<feature type="domain" description="HTH araC/xylS-type" evidence="4">
    <location>
        <begin position="194"/>
        <end position="292"/>
    </location>
</feature>
<dbReference type="PROSITE" id="PS01124">
    <property type="entry name" value="HTH_ARAC_FAMILY_2"/>
    <property type="match status" value="1"/>
</dbReference>
<dbReference type="InterPro" id="IPR050204">
    <property type="entry name" value="AraC_XylS_family_regulators"/>
</dbReference>
<accession>A0A401ZNV4</accession>
<dbReference type="GO" id="GO:0043565">
    <property type="term" value="F:sequence-specific DNA binding"/>
    <property type="evidence" value="ECO:0007669"/>
    <property type="project" value="InterPro"/>
</dbReference>
<sequence>MQTDVQPQQRDVFLSSPQTGILHSSELLGWGGIVLKQSYLAAGEYTFPRLSSHLICLHQGTPTLVEHIHDKQSLTNIMSRGSLQIVPAGTENTWRHDSGVQLLHLYLAPALLQQVAEDYHQHHVELLTHFKPQDRRVEYISSALLLEVLEGGTTGRLYVEGLATALAAHLVQTYTSTPRPHPQKNKQLPAFLFRRITSLIEDRLDEDLSLTELASEANLSPSHFANLFRQTTGLSPHHYIVQRRLERAQHLLTSTKLSISEIATMVGFYDHSHLVRQMRRVMGVTPTYIREHLS</sequence>
<dbReference type="OrthoDB" id="183331at2"/>
<dbReference type="Proteomes" id="UP000287224">
    <property type="component" value="Unassembled WGS sequence"/>
</dbReference>
<comment type="caution">
    <text evidence="5">The sequence shown here is derived from an EMBL/GenBank/DDBJ whole genome shotgun (WGS) entry which is preliminary data.</text>
</comment>
<reference evidence="6" key="1">
    <citation type="submission" date="2018-12" db="EMBL/GenBank/DDBJ databases">
        <title>Tengunoibacter tsumagoiensis gen. nov., sp. nov., Dictyobacter kobayashii sp. nov., D. alpinus sp. nov., and D. joshuensis sp. nov. and description of Dictyobacteraceae fam. nov. within the order Ktedonobacterales isolated from Tengu-no-mugimeshi.</title>
        <authorList>
            <person name="Wang C.M."/>
            <person name="Zheng Y."/>
            <person name="Sakai Y."/>
            <person name="Toyoda A."/>
            <person name="Minakuchi Y."/>
            <person name="Abe K."/>
            <person name="Yokota A."/>
            <person name="Yabe S."/>
        </authorList>
    </citation>
    <scope>NUCLEOTIDE SEQUENCE [LARGE SCALE GENOMIC DNA]</scope>
    <source>
        <strain evidence="6">S-27</strain>
    </source>
</reference>
<dbReference type="InterPro" id="IPR009057">
    <property type="entry name" value="Homeodomain-like_sf"/>
</dbReference>
<gene>
    <name evidence="5" type="ORF">KDAU_58190</name>
</gene>
<dbReference type="SUPFAM" id="SSF46689">
    <property type="entry name" value="Homeodomain-like"/>
    <property type="match status" value="2"/>
</dbReference>
<protein>
    <submittedName>
        <fullName evidence="5">AraC family transcriptional regulator</fullName>
    </submittedName>
</protein>
<dbReference type="AlphaFoldDB" id="A0A401ZNV4"/>
<dbReference type="SMART" id="SM00342">
    <property type="entry name" value="HTH_ARAC"/>
    <property type="match status" value="1"/>
</dbReference>
<dbReference type="RefSeq" id="WP_126601022.1">
    <property type="nucleotide sequence ID" value="NZ_BIFQ01000002.1"/>
</dbReference>
<keyword evidence="3" id="KW-0804">Transcription</keyword>
<proteinExistence type="predicted"/>
<evidence type="ECO:0000256" key="3">
    <source>
        <dbReference type="ARBA" id="ARBA00023163"/>
    </source>
</evidence>
<evidence type="ECO:0000259" key="4">
    <source>
        <dbReference type="PROSITE" id="PS01124"/>
    </source>
</evidence>
<evidence type="ECO:0000313" key="6">
    <source>
        <dbReference type="Proteomes" id="UP000287224"/>
    </source>
</evidence>
<dbReference type="Gene3D" id="1.10.10.60">
    <property type="entry name" value="Homeodomain-like"/>
    <property type="match status" value="2"/>
</dbReference>
<dbReference type="PANTHER" id="PTHR46796">
    <property type="entry name" value="HTH-TYPE TRANSCRIPTIONAL ACTIVATOR RHAS-RELATED"/>
    <property type="match status" value="1"/>
</dbReference>
<name>A0A401ZNV4_9CHLR</name>
<keyword evidence="1" id="KW-0805">Transcription regulation</keyword>
<keyword evidence="6" id="KW-1185">Reference proteome</keyword>
<dbReference type="GO" id="GO:0003700">
    <property type="term" value="F:DNA-binding transcription factor activity"/>
    <property type="evidence" value="ECO:0007669"/>
    <property type="project" value="InterPro"/>
</dbReference>
<organism evidence="5 6">
    <name type="scientific">Dictyobacter aurantiacus</name>
    <dbReference type="NCBI Taxonomy" id="1936993"/>
    <lineage>
        <taxon>Bacteria</taxon>
        <taxon>Bacillati</taxon>
        <taxon>Chloroflexota</taxon>
        <taxon>Ktedonobacteria</taxon>
        <taxon>Ktedonobacterales</taxon>
        <taxon>Dictyobacteraceae</taxon>
        <taxon>Dictyobacter</taxon>
    </lineage>
</organism>
<evidence type="ECO:0000256" key="1">
    <source>
        <dbReference type="ARBA" id="ARBA00023015"/>
    </source>
</evidence>
<dbReference type="PANTHER" id="PTHR46796:SF6">
    <property type="entry name" value="ARAC SUBFAMILY"/>
    <property type="match status" value="1"/>
</dbReference>
<keyword evidence="2" id="KW-0238">DNA-binding</keyword>
<dbReference type="Pfam" id="PF12833">
    <property type="entry name" value="HTH_18"/>
    <property type="match status" value="1"/>
</dbReference>
<evidence type="ECO:0000313" key="5">
    <source>
        <dbReference type="EMBL" id="GCE08490.1"/>
    </source>
</evidence>
<evidence type="ECO:0000256" key="2">
    <source>
        <dbReference type="ARBA" id="ARBA00023125"/>
    </source>
</evidence>
<dbReference type="InterPro" id="IPR018060">
    <property type="entry name" value="HTH_AraC"/>
</dbReference>
<dbReference type="EMBL" id="BIFQ01000002">
    <property type="protein sequence ID" value="GCE08490.1"/>
    <property type="molecule type" value="Genomic_DNA"/>
</dbReference>